<dbReference type="AlphaFoldDB" id="A6I4K9"/>
<dbReference type="Proteomes" id="UP000234681">
    <property type="component" value="Chromosome 2"/>
</dbReference>
<protein>
    <submittedName>
        <fullName evidence="1">RCG44847</fullName>
    </submittedName>
</protein>
<dbReference type="EMBL" id="CH473955">
    <property type="protein sequence ID" value="EDM09967.1"/>
    <property type="molecule type" value="Genomic_DNA"/>
</dbReference>
<evidence type="ECO:0000313" key="2">
    <source>
        <dbReference type="Proteomes" id="UP000234681"/>
    </source>
</evidence>
<gene>
    <name evidence="1" type="ORF">rCG_44847</name>
</gene>
<organism evidence="1 2">
    <name type="scientific">Rattus norvegicus</name>
    <name type="common">Rat</name>
    <dbReference type="NCBI Taxonomy" id="10116"/>
    <lineage>
        <taxon>Eukaryota</taxon>
        <taxon>Metazoa</taxon>
        <taxon>Chordata</taxon>
        <taxon>Craniata</taxon>
        <taxon>Vertebrata</taxon>
        <taxon>Euteleostomi</taxon>
        <taxon>Mammalia</taxon>
        <taxon>Eutheria</taxon>
        <taxon>Euarchontoglires</taxon>
        <taxon>Glires</taxon>
        <taxon>Rodentia</taxon>
        <taxon>Myomorpha</taxon>
        <taxon>Muroidea</taxon>
        <taxon>Muridae</taxon>
        <taxon>Murinae</taxon>
        <taxon>Rattus</taxon>
    </lineage>
</organism>
<sequence length="53" mass="5999">MVPKSTDVQVPSIKFCNAYMLTRPLIYSKSICRLLLIPNTPLILCEKMSLCIV</sequence>
<accession>A6I4K9</accession>
<reference evidence="2" key="1">
    <citation type="submission" date="2005-09" db="EMBL/GenBank/DDBJ databases">
        <authorList>
            <person name="Mural R.J."/>
            <person name="Li P.W."/>
            <person name="Adams M.D."/>
            <person name="Amanatides P.G."/>
            <person name="Baden-Tillson H."/>
            <person name="Barnstead M."/>
            <person name="Chin S.H."/>
            <person name="Dew I."/>
            <person name="Evans C.A."/>
            <person name="Ferriera S."/>
            <person name="Flanigan M."/>
            <person name="Fosler C."/>
            <person name="Glodek A."/>
            <person name="Gu Z."/>
            <person name="Holt R.A."/>
            <person name="Jennings D."/>
            <person name="Kraft C.L."/>
            <person name="Lu F."/>
            <person name="Nguyen T."/>
            <person name="Nusskern D.R."/>
            <person name="Pfannkoch C.M."/>
            <person name="Sitter C."/>
            <person name="Sutton G.G."/>
            <person name="Venter J.C."/>
            <person name="Wang Z."/>
            <person name="Woodage T."/>
            <person name="Zheng X.H."/>
            <person name="Zhong F."/>
        </authorList>
    </citation>
    <scope>NUCLEOTIDE SEQUENCE [LARGE SCALE GENOMIC DNA]</scope>
    <source>
        <strain>BN</strain>
        <strain evidence="2">Sprague-Dawley</strain>
    </source>
</reference>
<name>A6I4K9_RAT</name>
<proteinExistence type="predicted"/>
<evidence type="ECO:0000313" key="1">
    <source>
        <dbReference type="EMBL" id="EDM09967.1"/>
    </source>
</evidence>